<evidence type="ECO:0000313" key="12">
    <source>
        <dbReference type="Proteomes" id="UP001461341"/>
    </source>
</evidence>
<evidence type="ECO:0000256" key="2">
    <source>
        <dbReference type="ARBA" id="ARBA00022448"/>
    </source>
</evidence>
<reference evidence="11 12" key="1">
    <citation type="submission" date="2023-03" db="EMBL/GenBank/DDBJ databases">
        <title>Novel Species.</title>
        <authorList>
            <person name="Ma S."/>
        </authorList>
    </citation>
    <scope>NUCLEOTIDE SEQUENCE [LARGE SCALE GENOMIC DNA]</scope>
    <source>
        <strain evidence="11 12">B11</strain>
    </source>
</reference>
<evidence type="ECO:0000256" key="8">
    <source>
        <dbReference type="ARBA" id="ARBA00023065"/>
    </source>
</evidence>
<evidence type="ECO:0000256" key="9">
    <source>
        <dbReference type="ARBA" id="ARBA00023136"/>
    </source>
</evidence>
<dbReference type="NCBIfam" id="TIGR00933">
    <property type="entry name" value="2a38"/>
    <property type="match status" value="1"/>
</dbReference>
<keyword evidence="4" id="KW-0633">Potassium transport</keyword>
<feature type="transmembrane region" description="Helical" evidence="10">
    <location>
        <begin position="211"/>
        <end position="230"/>
    </location>
</feature>
<keyword evidence="5 10" id="KW-0812">Transmembrane</keyword>
<keyword evidence="8" id="KW-0406">Ion transport</keyword>
<accession>A0ABZ2YC24</accession>
<name>A0ABZ2YC24_9BACT</name>
<feature type="transmembrane region" description="Helical" evidence="10">
    <location>
        <begin position="63"/>
        <end position="84"/>
    </location>
</feature>
<dbReference type="InterPro" id="IPR004772">
    <property type="entry name" value="TrkH"/>
</dbReference>
<keyword evidence="6" id="KW-0630">Potassium</keyword>
<feature type="transmembrane region" description="Helical" evidence="10">
    <location>
        <begin position="144"/>
        <end position="167"/>
    </location>
</feature>
<gene>
    <name evidence="11" type="ORF">QBE54_02130</name>
</gene>
<keyword evidence="2" id="KW-0813">Transport</keyword>
<protein>
    <submittedName>
        <fullName evidence="11">TrkH family potassium uptake protein</fullName>
    </submittedName>
</protein>
<proteinExistence type="predicted"/>
<evidence type="ECO:0000256" key="6">
    <source>
        <dbReference type="ARBA" id="ARBA00022958"/>
    </source>
</evidence>
<sequence length="459" mass="50085">MNFFGEVAEEKEAISTLRLLVHLKKKVSSLSPSEVILLGYAGVIFLGALLLSLPFMVAPGNHLSFVDALFTSTSAVCVTGLVVVDTATFFSFWGQLTILILLQIGGLGYMTMTTLVAVALGRRVEYRDRLAIRDSLALDTPGGVVRFVLLIVKYTLLIEGLGFVFLLMRFLKYFPFPRALFAALFHAVSAFCNAGFSVFTNSLESFVEDPFVNLTVAGLIVLGGIGFMVLKELSERRRVTSLHARVVVRMTTLLIAIGFLGFLLLEWNGVLRDLSLSGKLLAALFQSITPRTAGFNTVPISNVSAATALLLMVLMFIGASPGGTGGGIKTTTFAILLGTVKSVIRQEDRVELLHRKVAQLTVYKAFVFFFLAILLVVGATFVLLIIQPNNPIDIVFEVFSAFGTVGLSRGITPHLLTLSKMLIILIMYVGRVGLFTLLMYRPGRDIKGLISYPEERIPI</sequence>
<evidence type="ECO:0000313" key="11">
    <source>
        <dbReference type="EMBL" id="WZL76553.1"/>
    </source>
</evidence>
<dbReference type="InterPro" id="IPR003445">
    <property type="entry name" value="Cat_transpt"/>
</dbReference>
<feature type="transmembrane region" description="Helical" evidence="10">
    <location>
        <begin position="35"/>
        <end position="57"/>
    </location>
</feature>
<evidence type="ECO:0000256" key="1">
    <source>
        <dbReference type="ARBA" id="ARBA00004651"/>
    </source>
</evidence>
<evidence type="ECO:0000256" key="3">
    <source>
        <dbReference type="ARBA" id="ARBA00022475"/>
    </source>
</evidence>
<feature type="transmembrane region" description="Helical" evidence="10">
    <location>
        <begin position="365"/>
        <end position="386"/>
    </location>
</feature>
<dbReference type="RefSeq" id="WP_369018717.1">
    <property type="nucleotide sequence ID" value="NZ_CP121689.1"/>
</dbReference>
<keyword evidence="3" id="KW-1003">Cell membrane</keyword>
<evidence type="ECO:0000256" key="7">
    <source>
        <dbReference type="ARBA" id="ARBA00022989"/>
    </source>
</evidence>
<dbReference type="Pfam" id="PF02386">
    <property type="entry name" value="TrkH"/>
    <property type="match status" value="1"/>
</dbReference>
<feature type="transmembrane region" description="Helical" evidence="10">
    <location>
        <begin position="421"/>
        <end position="440"/>
    </location>
</feature>
<dbReference type="Proteomes" id="UP001461341">
    <property type="component" value="Chromosome"/>
</dbReference>
<keyword evidence="12" id="KW-1185">Reference proteome</keyword>
<feature type="transmembrane region" description="Helical" evidence="10">
    <location>
        <begin position="179"/>
        <end position="199"/>
    </location>
</feature>
<feature type="transmembrane region" description="Helical" evidence="10">
    <location>
        <begin position="96"/>
        <end position="120"/>
    </location>
</feature>
<organism evidence="11 12">
    <name type="scientific">Thermatribacter velox</name>
    <dbReference type="NCBI Taxonomy" id="3039681"/>
    <lineage>
        <taxon>Bacteria</taxon>
        <taxon>Pseudomonadati</taxon>
        <taxon>Atribacterota</taxon>
        <taxon>Atribacteria</taxon>
        <taxon>Atribacterales</taxon>
        <taxon>Thermatribacteraceae</taxon>
        <taxon>Thermatribacter</taxon>
    </lineage>
</organism>
<keyword evidence="9 10" id="KW-0472">Membrane</keyword>
<feature type="transmembrane region" description="Helical" evidence="10">
    <location>
        <begin position="242"/>
        <end position="264"/>
    </location>
</feature>
<keyword evidence="7 10" id="KW-1133">Transmembrane helix</keyword>
<evidence type="ECO:0000256" key="10">
    <source>
        <dbReference type="SAM" id="Phobius"/>
    </source>
</evidence>
<feature type="transmembrane region" description="Helical" evidence="10">
    <location>
        <begin position="300"/>
        <end position="320"/>
    </location>
</feature>
<dbReference type="EMBL" id="CP121689">
    <property type="protein sequence ID" value="WZL76553.1"/>
    <property type="molecule type" value="Genomic_DNA"/>
</dbReference>
<dbReference type="PANTHER" id="PTHR32024">
    <property type="entry name" value="TRK SYSTEM POTASSIUM UPTAKE PROTEIN TRKG-RELATED"/>
    <property type="match status" value="1"/>
</dbReference>
<evidence type="ECO:0000256" key="4">
    <source>
        <dbReference type="ARBA" id="ARBA00022538"/>
    </source>
</evidence>
<comment type="subcellular location">
    <subcellularLocation>
        <location evidence="1">Cell membrane</location>
        <topology evidence="1">Multi-pass membrane protein</topology>
    </subcellularLocation>
</comment>
<dbReference type="PANTHER" id="PTHR32024:SF1">
    <property type="entry name" value="KTR SYSTEM POTASSIUM UPTAKE PROTEIN B"/>
    <property type="match status" value="1"/>
</dbReference>
<evidence type="ECO:0000256" key="5">
    <source>
        <dbReference type="ARBA" id="ARBA00022692"/>
    </source>
</evidence>